<gene>
    <name evidence="2" type="ORF">ACFSFY_07080</name>
</gene>
<feature type="transmembrane region" description="Helical" evidence="1">
    <location>
        <begin position="6"/>
        <end position="28"/>
    </location>
</feature>
<proteinExistence type="predicted"/>
<keyword evidence="3" id="KW-1185">Reference proteome</keyword>
<name>A0ABW4SHD0_9BACL</name>
<comment type="caution">
    <text evidence="2">The sequence shown here is derived from an EMBL/GenBank/DDBJ whole genome shotgun (WGS) entry which is preliminary data.</text>
</comment>
<evidence type="ECO:0000313" key="3">
    <source>
        <dbReference type="Proteomes" id="UP001597218"/>
    </source>
</evidence>
<evidence type="ECO:0008006" key="4">
    <source>
        <dbReference type="Google" id="ProtNLM"/>
    </source>
</evidence>
<keyword evidence="1" id="KW-1133">Transmembrane helix</keyword>
<organism evidence="2 3">
    <name type="scientific">Sporosarcina siberiensis</name>
    <dbReference type="NCBI Taxonomy" id="1365606"/>
    <lineage>
        <taxon>Bacteria</taxon>
        <taxon>Bacillati</taxon>
        <taxon>Bacillota</taxon>
        <taxon>Bacilli</taxon>
        <taxon>Bacillales</taxon>
        <taxon>Caryophanaceae</taxon>
        <taxon>Sporosarcina</taxon>
    </lineage>
</organism>
<evidence type="ECO:0000256" key="1">
    <source>
        <dbReference type="SAM" id="Phobius"/>
    </source>
</evidence>
<dbReference type="RefSeq" id="WP_381536622.1">
    <property type="nucleotide sequence ID" value="NZ_JBHUGI010000015.1"/>
</dbReference>
<dbReference type="Proteomes" id="UP001597218">
    <property type="component" value="Unassembled WGS sequence"/>
</dbReference>
<accession>A0ABW4SHD0</accession>
<keyword evidence="1" id="KW-0472">Membrane</keyword>
<dbReference type="EMBL" id="JBHUGI010000015">
    <property type="protein sequence ID" value="MFD1927824.1"/>
    <property type="molecule type" value="Genomic_DNA"/>
</dbReference>
<reference evidence="3" key="1">
    <citation type="journal article" date="2019" name="Int. J. Syst. Evol. Microbiol.">
        <title>The Global Catalogue of Microorganisms (GCM) 10K type strain sequencing project: providing services to taxonomists for standard genome sequencing and annotation.</title>
        <authorList>
            <consortium name="The Broad Institute Genomics Platform"/>
            <consortium name="The Broad Institute Genome Sequencing Center for Infectious Disease"/>
            <person name="Wu L."/>
            <person name="Ma J."/>
        </authorList>
    </citation>
    <scope>NUCLEOTIDE SEQUENCE [LARGE SCALE GENOMIC DNA]</scope>
    <source>
        <strain evidence="3">CGMCC 4.7177</strain>
    </source>
</reference>
<evidence type="ECO:0000313" key="2">
    <source>
        <dbReference type="EMBL" id="MFD1927824.1"/>
    </source>
</evidence>
<sequence length="46" mass="5041">MGLMYTTVIGFVVVIGLSAAFIMHYITLDMPASDSVRIDPKPEVKL</sequence>
<protein>
    <recommendedName>
        <fullName evidence="4">Tumour necrosis factor receptor superfamily member 19</fullName>
    </recommendedName>
</protein>
<keyword evidence="1" id="KW-0812">Transmembrane</keyword>